<reference evidence="2" key="1">
    <citation type="submission" date="2019-08" db="EMBL/GenBank/DDBJ databases">
        <authorList>
            <person name="Kucharzyk K."/>
            <person name="Murdoch R.W."/>
            <person name="Higgins S."/>
            <person name="Loffler F."/>
        </authorList>
    </citation>
    <scope>NUCLEOTIDE SEQUENCE</scope>
</reference>
<dbReference type="InterPro" id="IPR012899">
    <property type="entry name" value="LTXXQ"/>
</dbReference>
<feature type="compositionally biased region" description="Basic and acidic residues" evidence="1">
    <location>
        <begin position="78"/>
        <end position="87"/>
    </location>
</feature>
<protein>
    <recommendedName>
        <fullName evidence="3">LTXXQ motif protein</fullName>
    </recommendedName>
</protein>
<comment type="caution">
    <text evidence="2">The sequence shown here is derived from an EMBL/GenBank/DDBJ whole genome shotgun (WGS) entry which is preliminary data.</text>
</comment>
<name>A0A645DFX6_9ZZZZ</name>
<dbReference type="Gene3D" id="1.20.120.1490">
    <property type="match status" value="1"/>
</dbReference>
<proteinExistence type="predicted"/>
<dbReference type="Pfam" id="PF07813">
    <property type="entry name" value="LTXXQ"/>
    <property type="match status" value="1"/>
</dbReference>
<evidence type="ECO:0008006" key="3">
    <source>
        <dbReference type="Google" id="ProtNLM"/>
    </source>
</evidence>
<evidence type="ECO:0000313" key="2">
    <source>
        <dbReference type="EMBL" id="MPM87938.1"/>
    </source>
</evidence>
<sequence length="128" mass="14266">MKKQILLLLVAVFALNFAIVAQGQEKKGDKAQVGPKARAEQMAKDLSLTDAQKQQVQALFEEQQAKTKELKAAPGDQNAKREEMKGLRKGWDEKLESIIGKENMAKHKAMMMEKAKELKGKGKKSAEE</sequence>
<accession>A0A645DFX6</accession>
<dbReference type="AlphaFoldDB" id="A0A645DFX6"/>
<feature type="region of interest" description="Disordered" evidence="1">
    <location>
        <begin position="67"/>
        <end position="87"/>
    </location>
</feature>
<organism evidence="2">
    <name type="scientific">bioreactor metagenome</name>
    <dbReference type="NCBI Taxonomy" id="1076179"/>
    <lineage>
        <taxon>unclassified sequences</taxon>
        <taxon>metagenomes</taxon>
        <taxon>ecological metagenomes</taxon>
    </lineage>
</organism>
<dbReference type="EMBL" id="VSSQ01035658">
    <property type="protein sequence ID" value="MPM87938.1"/>
    <property type="molecule type" value="Genomic_DNA"/>
</dbReference>
<dbReference type="GO" id="GO:0042597">
    <property type="term" value="C:periplasmic space"/>
    <property type="evidence" value="ECO:0007669"/>
    <property type="project" value="InterPro"/>
</dbReference>
<gene>
    <name evidence="2" type="ORF">SDC9_135039</name>
</gene>
<evidence type="ECO:0000256" key="1">
    <source>
        <dbReference type="SAM" id="MobiDB-lite"/>
    </source>
</evidence>